<dbReference type="AlphaFoldDB" id="A0A087TU23"/>
<evidence type="ECO:0000256" key="1">
    <source>
        <dbReference type="SAM" id="SignalP"/>
    </source>
</evidence>
<proteinExistence type="predicted"/>
<reference evidence="2 3" key="1">
    <citation type="submission" date="2013-11" db="EMBL/GenBank/DDBJ databases">
        <title>Genome sequencing of Stegodyphus mimosarum.</title>
        <authorList>
            <person name="Bechsgaard J."/>
        </authorList>
    </citation>
    <scope>NUCLEOTIDE SEQUENCE [LARGE SCALE GENOMIC DNA]</scope>
</reference>
<gene>
    <name evidence="2" type="ORF">X975_22672</name>
</gene>
<feature type="non-terminal residue" evidence="2">
    <location>
        <position position="41"/>
    </location>
</feature>
<keyword evidence="1" id="KW-0732">Signal</keyword>
<accession>A0A087TU23</accession>
<feature type="chain" id="PRO_5001829914" evidence="1">
    <location>
        <begin position="23"/>
        <end position="41"/>
    </location>
</feature>
<sequence>MLSSPILVLIYIIAVGSYTAHGHNGHLAVQHVVWDLLQGRE</sequence>
<organism evidence="2 3">
    <name type="scientific">Stegodyphus mimosarum</name>
    <name type="common">African social velvet spider</name>
    <dbReference type="NCBI Taxonomy" id="407821"/>
    <lineage>
        <taxon>Eukaryota</taxon>
        <taxon>Metazoa</taxon>
        <taxon>Ecdysozoa</taxon>
        <taxon>Arthropoda</taxon>
        <taxon>Chelicerata</taxon>
        <taxon>Arachnida</taxon>
        <taxon>Araneae</taxon>
        <taxon>Araneomorphae</taxon>
        <taxon>Entelegynae</taxon>
        <taxon>Eresoidea</taxon>
        <taxon>Eresidae</taxon>
        <taxon>Stegodyphus</taxon>
    </lineage>
</organism>
<dbReference type="Proteomes" id="UP000054359">
    <property type="component" value="Unassembled WGS sequence"/>
</dbReference>
<dbReference type="EMBL" id="KK116736">
    <property type="protein sequence ID" value="KFM68612.1"/>
    <property type="molecule type" value="Genomic_DNA"/>
</dbReference>
<evidence type="ECO:0000313" key="3">
    <source>
        <dbReference type="Proteomes" id="UP000054359"/>
    </source>
</evidence>
<protein>
    <submittedName>
        <fullName evidence="2">Uncharacterized protein</fullName>
    </submittedName>
</protein>
<evidence type="ECO:0000313" key="2">
    <source>
        <dbReference type="EMBL" id="KFM68612.1"/>
    </source>
</evidence>
<name>A0A087TU23_STEMI</name>
<feature type="signal peptide" evidence="1">
    <location>
        <begin position="1"/>
        <end position="22"/>
    </location>
</feature>
<keyword evidence="3" id="KW-1185">Reference proteome</keyword>